<feature type="domain" description="ABC transmembrane type-1" evidence="8">
    <location>
        <begin position="153"/>
        <end position="347"/>
    </location>
</feature>
<evidence type="ECO:0000259" key="8">
    <source>
        <dbReference type="PROSITE" id="PS50928"/>
    </source>
</evidence>
<dbReference type="Gene3D" id="1.10.3720.10">
    <property type="entry name" value="MetI-like"/>
    <property type="match status" value="1"/>
</dbReference>
<dbReference type="PROSITE" id="PS50928">
    <property type="entry name" value="ABC_TM1"/>
    <property type="match status" value="1"/>
</dbReference>
<evidence type="ECO:0000256" key="4">
    <source>
        <dbReference type="ARBA" id="ARBA00022692"/>
    </source>
</evidence>
<dbReference type="STRING" id="1123756.MGEO_06655"/>
<dbReference type="PANTHER" id="PTHR30151">
    <property type="entry name" value="ALKANE SULFONATE ABC TRANSPORTER-RELATED, MEMBRANE SUBUNIT"/>
    <property type="match status" value="1"/>
</dbReference>
<protein>
    <submittedName>
        <fullName evidence="9">Nitrate ABC transporter permease</fullName>
    </submittedName>
</protein>
<keyword evidence="3" id="KW-1003">Cell membrane</keyword>
<keyword evidence="10" id="KW-1185">Reference proteome</keyword>
<feature type="transmembrane region" description="Helical" evidence="7">
    <location>
        <begin position="227"/>
        <end position="253"/>
    </location>
</feature>
<evidence type="ECO:0000256" key="5">
    <source>
        <dbReference type="ARBA" id="ARBA00022989"/>
    </source>
</evidence>
<organism evidence="9 10">
    <name type="scientific">Marivita geojedonensis</name>
    <dbReference type="NCBI Taxonomy" id="1123756"/>
    <lineage>
        <taxon>Bacteria</taxon>
        <taxon>Pseudomonadati</taxon>
        <taxon>Pseudomonadota</taxon>
        <taxon>Alphaproteobacteria</taxon>
        <taxon>Rhodobacterales</taxon>
        <taxon>Roseobacteraceae</taxon>
        <taxon>Marivita</taxon>
    </lineage>
</organism>
<dbReference type="SUPFAM" id="SSF161098">
    <property type="entry name" value="MetI-like"/>
    <property type="match status" value="1"/>
</dbReference>
<evidence type="ECO:0000256" key="2">
    <source>
        <dbReference type="ARBA" id="ARBA00022448"/>
    </source>
</evidence>
<dbReference type="InterPro" id="IPR035906">
    <property type="entry name" value="MetI-like_sf"/>
</dbReference>
<keyword evidence="5 7" id="KW-1133">Transmembrane helix</keyword>
<dbReference type="OrthoDB" id="8138334at2"/>
<feature type="transmembrane region" description="Helical" evidence="7">
    <location>
        <begin position="274"/>
        <end position="305"/>
    </location>
</feature>
<evidence type="ECO:0000256" key="6">
    <source>
        <dbReference type="ARBA" id="ARBA00023136"/>
    </source>
</evidence>
<dbReference type="EMBL" id="JFKC01000004">
    <property type="protein sequence ID" value="OSQ51601.1"/>
    <property type="molecule type" value="Genomic_DNA"/>
</dbReference>
<feature type="transmembrane region" description="Helical" evidence="7">
    <location>
        <begin position="325"/>
        <end position="343"/>
    </location>
</feature>
<evidence type="ECO:0000256" key="3">
    <source>
        <dbReference type="ARBA" id="ARBA00022475"/>
    </source>
</evidence>
<dbReference type="InterPro" id="IPR000515">
    <property type="entry name" value="MetI-like"/>
</dbReference>
<keyword evidence="2 7" id="KW-0813">Transport</keyword>
<feature type="transmembrane region" description="Helical" evidence="7">
    <location>
        <begin position="60"/>
        <end position="80"/>
    </location>
</feature>
<comment type="caution">
    <text evidence="9">The sequence shown here is derived from an EMBL/GenBank/DDBJ whole genome shotgun (WGS) entry which is preliminary data.</text>
</comment>
<comment type="subcellular location">
    <subcellularLocation>
        <location evidence="1 7">Cell membrane</location>
        <topology evidence="1 7">Multi-pass membrane protein</topology>
    </subcellularLocation>
</comment>
<keyword evidence="6 7" id="KW-0472">Membrane</keyword>
<evidence type="ECO:0000313" key="10">
    <source>
        <dbReference type="Proteomes" id="UP000193926"/>
    </source>
</evidence>
<keyword evidence="4 7" id="KW-0812">Transmembrane</keyword>
<dbReference type="RefSeq" id="WP_085635955.1">
    <property type="nucleotide sequence ID" value="NZ_JFKC01000004.1"/>
</dbReference>
<proteinExistence type="inferred from homology"/>
<dbReference type="CDD" id="cd06261">
    <property type="entry name" value="TM_PBP2"/>
    <property type="match status" value="1"/>
</dbReference>
<feature type="transmembrane region" description="Helical" evidence="7">
    <location>
        <begin position="201"/>
        <end position="221"/>
    </location>
</feature>
<dbReference type="GO" id="GO:0055085">
    <property type="term" value="P:transmembrane transport"/>
    <property type="evidence" value="ECO:0007669"/>
    <property type="project" value="InterPro"/>
</dbReference>
<evidence type="ECO:0000256" key="7">
    <source>
        <dbReference type="RuleBase" id="RU363032"/>
    </source>
</evidence>
<name>A0A1X4NMJ6_9RHOB</name>
<dbReference type="PANTHER" id="PTHR30151:SF7">
    <property type="entry name" value="NITRATE IMPORT PERMEASE PROTEIN NRTB"/>
    <property type="match status" value="1"/>
</dbReference>
<evidence type="ECO:0000256" key="1">
    <source>
        <dbReference type="ARBA" id="ARBA00004651"/>
    </source>
</evidence>
<feature type="transmembrane region" description="Helical" evidence="7">
    <location>
        <begin position="160"/>
        <end position="180"/>
    </location>
</feature>
<dbReference type="Proteomes" id="UP000193926">
    <property type="component" value="Unassembled WGS sequence"/>
</dbReference>
<accession>A0A1X4NMJ6</accession>
<evidence type="ECO:0000313" key="9">
    <source>
        <dbReference type="EMBL" id="OSQ51601.1"/>
    </source>
</evidence>
<comment type="similarity">
    <text evidence="7">Belongs to the binding-protein-dependent transport system permease family.</text>
</comment>
<dbReference type="AlphaFoldDB" id="A0A1X4NMJ6"/>
<sequence>MTTVDPNFSDTADREARRARLFTRINAADKWFQVLGLSWVTPVLKAVAGDNPQAQIKEIWRLLIVPILAICAFLMLWATLAPKVQTSLGAVPGPAQVWDEAVNLHEDAQAKAAKREKFEAMVAQRNQKLIDAGRADEVKTVAYTGAPSFYEQIWTSIKTVFFGFLIATVVAVPLGIAAGLSPTANAALNPLIQIFKPVSPLAWLPIVTMVVSALAATEGGLLPKSFVISAVTVTLCSLWPTLINTALGVASIDKDLINVSKVLKMNTWTKITKLVLPSALPLIFTGLRLSLGVGWMVLIAAEMLAQNPGLGKFVWDEFQNGSSSSLAKIMVAVLTIGIIGFLLDRVMYALQSLFTFSNNR</sequence>
<dbReference type="GO" id="GO:0005886">
    <property type="term" value="C:plasma membrane"/>
    <property type="evidence" value="ECO:0007669"/>
    <property type="project" value="UniProtKB-SubCell"/>
</dbReference>
<dbReference type="Pfam" id="PF00528">
    <property type="entry name" value="BPD_transp_1"/>
    <property type="match status" value="1"/>
</dbReference>
<reference evidence="9 10" key="1">
    <citation type="submission" date="2014-03" db="EMBL/GenBank/DDBJ databases">
        <title>The draft genome sequence of Marivita geojedonensis KCTC 23882.</title>
        <authorList>
            <person name="Lai Q."/>
            <person name="Shao Z."/>
        </authorList>
    </citation>
    <scope>NUCLEOTIDE SEQUENCE [LARGE SCALE GENOMIC DNA]</scope>
    <source>
        <strain evidence="9 10">DPG-138</strain>
    </source>
</reference>
<gene>
    <name evidence="9" type="ORF">MGEO_06655</name>
</gene>